<dbReference type="Gene3D" id="1.25.10.10">
    <property type="entry name" value="Leucine-rich Repeat Variant"/>
    <property type="match status" value="1"/>
</dbReference>
<name>A0A2P6MU84_9EUKA</name>
<sequence length="258" mass="29348">TCRHVLAFTELIKRKLESHHSTMAATKITDIFSHKNLDSTVLEYIVSISDSNNAEDIMDAECCDEAEAKQLTLQLLDALASSKTVNVRMSDDSNETKKSQLMFNDSALFGEKKGNRAGNTFEVATPSEQLIPPTQTDGRRLIDDFVEATRSEDPLARKAALRDLCPCQVLRNVPEFWDRIIAMAHDPDARVRYQVLHNLCDGSPKERENDVIKTIENMHDDEDKVIRRRAHQPRARLTLTRYSLFYLISQSPSARIFI</sequence>
<feature type="non-terminal residue" evidence="1">
    <location>
        <position position="1"/>
    </location>
</feature>
<dbReference type="InParanoid" id="A0A2P6MU84"/>
<reference evidence="1 2" key="1">
    <citation type="journal article" date="2018" name="Genome Biol. Evol.">
        <title>Multiple Roots of Fruiting Body Formation in Amoebozoa.</title>
        <authorList>
            <person name="Hillmann F."/>
            <person name="Forbes G."/>
            <person name="Novohradska S."/>
            <person name="Ferling I."/>
            <person name="Riege K."/>
            <person name="Groth M."/>
            <person name="Westermann M."/>
            <person name="Marz M."/>
            <person name="Spaller T."/>
            <person name="Winckler T."/>
            <person name="Schaap P."/>
            <person name="Glockner G."/>
        </authorList>
    </citation>
    <scope>NUCLEOTIDE SEQUENCE [LARGE SCALE GENOMIC DNA]</scope>
    <source>
        <strain evidence="1 2">Jena</strain>
    </source>
</reference>
<dbReference type="InterPro" id="IPR011989">
    <property type="entry name" value="ARM-like"/>
</dbReference>
<dbReference type="AlphaFoldDB" id="A0A2P6MU84"/>
<dbReference type="Proteomes" id="UP000241769">
    <property type="component" value="Unassembled WGS sequence"/>
</dbReference>
<dbReference type="OrthoDB" id="16167at2759"/>
<keyword evidence="2" id="KW-1185">Reference proteome</keyword>
<protein>
    <submittedName>
        <fullName evidence="1">Uncharacterized protein</fullName>
    </submittedName>
</protein>
<evidence type="ECO:0000313" key="1">
    <source>
        <dbReference type="EMBL" id="PRP75272.1"/>
    </source>
</evidence>
<proteinExistence type="predicted"/>
<organism evidence="1 2">
    <name type="scientific">Planoprotostelium fungivorum</name>
    <dbReference type="NCBI Taxonomy" id="1890364"/>
    <lineage>
        <taxon>Eukaryota</taxon>
        <taxon>Amoebozoa</taxon>
        <taxon>Evosea</taxon>
        <taxon>Variosea</taxon>
        <taxon>Cavosteliida</taxon>
        <taxon>Cavosteliaceae</taxon>
        <taxon>Planoprotostelium</taxon>
    </lineage>
</organism>
<dbReference type="InterPro" id="IPR016024">
    <property type="entry name" value="ARM-type_fold"/>
</dbReference>
<gene>
    <name evidence="1" type="ORF">PROFUN_15893</name>
</gene>
<evidence type="ECO:0000313" key="2">
    <source>
        <dbReference type="Proteomes" id="UP000241769"/>
    </source>
</evidence>
<dbReference type="EMBL" id="MDYQ01000400">
    <property type="protein sequence ID" value="PRP75272.1"/>
    <property type="molecule type" value="Genomic_DNA"/>
</dbReference>
<accession>A0A2P6MU84</accession>
<comment type="caution">
    <text evidence="1">The sequence shown here is derived from an EMBL/GenBank/DDBJ whole genome shotgun (WGS) entry which is preliminary data.</text>
</comment>
<dbReference type="SUPFAM" id="SSF48371">
    <property type="entry name" value="ARM repeat"/>
    <property type="match status" value="1"/>
</dbReference>